<dbReference type="SUPFAM" id="SSF52096">
    <property type="entry name" value="ClpP/crotonase"/>
    <property type="match status" value="1"/>
</dbReference>
<name>A0A158GZ79_CABCO</name>
<dbReference type="GO" id="GO:0016829">
    <property type="term" value="F:lyase activity"/>
    <property type="evidence" value="ECO:0007669"/>
    <property type="project" value="UniProtKB-KW"/>
</dbReference>
<evidence type="ECO:0000256" key="1">
    <source>
        <dbReference type="ARBA" id="ARBA00005254"/>
    </source>
</evidence>
<dbReference type="PANTHER" id="PTHR11941:SF133">
    <property type="entry name" value="1,2-EPOXYPHENYLACETYL-COA ISOMERASE"/>
    <property type="match status" value="1"/>
</dbReference>
<dbReference type="InterPro" id="IPR014748">
    <property type="entry name" value="Enoyl-CoA_hydra_C"/>
</dbReference>
<evidence type="ECO:0000313" key="4">
    <source>
        <dbReference type="Proteomes" id="UP000054740"/>
    </source>
</evidence>
<accession>A0A158GZ79</accession>
<dbReference type="Gene3D" id="3.90.226.10">
    <property type="entry name" value="2-enoyl-CoA Hydratase, Chain A, domain 1"/>
    <property type="match status" value="1"/>
</dbReference>
<dbReference type="GO" id="GO:0006635">
    <property type="term" value="P:fatty acid beta-oxidation"/>
    <property type="evidence" value="ECO:0007669"/>
    <property type="project" value="TreeGrafter"/>
</dbReference>
<dbReference type="AlphaFoldDB" id="A0A158GZ79"/>
<dbReference type="Proteomes" id="UP000054740">
    <property type="component" value="Unassembled WGS sequence"/>
</dbReference>
<sequence>MNDLVTYHADAGVCTVTLNRPDVLNALNRPLVTALRDAFERASEDRAVRAVVVTGAGRGFCAGADVRALNEGGDPVAALRDFFHPLVLALRNMPKPVIVAVNGAAAGAGMSLALAGDIVLAAQSATFLQAFTKIGLIPDAGSTYFLPRQAGEMRARALAILGEKIDASEAERMGLVWKVFDDDALAAESMKLARHLASMPTTAYALTKAALNVSLDQDLAHQLELEASLQARAYRTDDAREALSAFAQRRTPSFKGS</sequence>
<dbReference type="PANTHER" id="PTHR11941">
    <property type="entry name" value="ENOYL-COA HYDRATASE-RELATED"/>
    <property type="match status" value="1"/>
</dbReference>
<dbReference type="InterPro" id="IPR029045">
    <property type="entry name" value="ClpP/crotonase-like_dom_sf"/>
</dbReference>
<dbReference type="CDD" id="cd06558">
    <property type="entry name" value="crotonase-like"/>
    <property type="match status" value="1"/>
</dbReference>
<dbReference type="EMBL" id="FCNY02000006">
    <property type="protein sequence ID" value="SAL37474.1"/>
    <property type="molecule type" value="Genomic_DNA"/>
</dbReference>
<dbReference type="Pfam" id="PF00378">
    <property type="entry name" value="ECH_1"/>
    <property type="match status" value="1"/>
</dbReference>
<comment type="similarity">
    <text evidence="1">Belongs to the enoyl-CoA hydratase/isomerase family.</text>
</comment>
<dbReference type="RefSeq" id="WP_053571556.1">
    <property type="nucleotide sequence ID" value="NZ_FCNY02000006.1"/>
</dbReference>
<evidence type="ECO:0000256" key="2">
    <source>
        <dbReference type="ARBA" id="ARBA00023239"/>
    </source>
</evidence>
<keyword evidence="4" id="KW-1185">Reference proteome</keyword>
<protein>
    <submittedName>
        <fullName evidence="3">Enoyl-CoA hydratase</fullName>
    </submittedName>
</protein>
<organism evidence="3 4">
    <name type="scientific">Caballeronia cordobensis</name>
    <name type="common">Burkholderia cordobensis</name>
    <dbReference type="NCBI Taxonomy" id="1353886"/>
    <lineage>
        <taxon>Bacteria</taxon>
        <taxon>Pseudomonadati</taxon>
        <taxon>Pseudomonadota</taxon>
        <taxon>Betaproteobacteria</taxon>
        <taxon>Burkholderiales</taxon>
        <taxon>Burkholderiaceae</taxon>
        <taxon>Caballeronia</taxon>
    </lineage>
</organism>
<dbReference type="InterPro" id="IPR001753">
    <property type="entry name" value="Enoyl-CoA_hydra/iso"/>
</dbReference>
<reference evidence="4" key="1">
    <citation type="submission" date="2016-01" db="EMBL/GenBank/DDBJ databases">
        <authorList>
            <person name="Peeters C."/>
        </authorList>
    </citation>
    <scope>NUCLEOTIDE SEQUENCE [LARGE SCALE GENOMIC DNA]</scope>
</reference>
<gene>
    <name evidence="3" type="ORF">AWB70_02712</name>
</gene>
<keyword evidence="2" id="KW-0456">Lyase</keyword>
<dbReference type="Gene3D" id="1.10.12.10">
    <property type="entry name" value="Lyase 2-enoyl-coa Hydratase, Chain A, domain 2"/>
    <property type="match status" value="1"/>
</dbReference>
<evidence type="ECO:0000313" key="3">
    <source>
        <dbReference type="EMBL" id="SAL37474.1"/>
    </source>
</evidence>
<proteinExistence type="inferred from homology"/>